<evidence type="ECO:0000313" key="3">
    <source>
        <dbReference type="Proteomes" id="UP001195483"/>
    </source>
</evidence>
<dbReference type="Gene3D" id="1.10.1410.40">
    <property type="match status" value="1"/>
</dbReference>
<reference evidence="2" key="1">
    <citation type="journal article" date="2021" name="Genome Biol. Evol.">
        <title>A High-Quality Reference Genome for a Parasitic Bivalve with Doubly Uniparental Inheritance (Bivalvia: Unionida).</title>
        <authorList>
            <person name="Smith C.H."/>
        </authorList>
    </citation>
    <scope>NUCLEOTIDE SEQUENCE</scope>
    <source>
        <strain evidence="2">CHS0354</strain>
    </source>
</reference>
<evidence type="ECO:0000259" key="1">
    <source>
        <dbReference type="Pfam" id="PF20266"/>
    </source>
</evidence>
<dbReference type="InterPro" id="IPR024810">
    <property type="entry name" value="MAB21L/cGLR"/>
</dbReference>
<comment type="caution">
    <text evidence="2">The sequence shown here is derived from an EMBL/GenBank/DDBJ whole genome shotgun (WGS) entry which is preliminary data.</text>
</comment>
<feature type="domain" description="Mab-21-like HhH/H2TH-like" evidence="1">
    <location>
        <begin position="267"/>
        <end position="355"/>
    </location>
</feature>
<keyword evidence="3" id="KW-1185">Reference proteome</keyword>
<evidence type="ECO:0000313" key="2">
    <source>
        <dbReference type="EMBL" id="KAK3594884.1"/>
    </source>
</evidence>
<dbReference type="Proteomes" id="UP001195483">
    <property type="component" value="Unassembled WGS sequence"/>
</dbReference>
<proteinExistence type="predicted"/>
<reference evidence="2" key="3">
    <citation type="submission" date="2023-05" db="EMBL/GenBank/DDBJ databases">
        <authorList>
            <person name="Smith C.H."/>
        </authorList>
    </citation>
    <scope>NUCLEOTIDE SEQUENCE</scope>
    <source>
        <strain evidence="2">CHS0354</strain>
        <tissue evidence="2">Mantle</tissue>
    </source>
</reference>
<dbReference type="PANTHER" id="PTHR10656">
    <property type="entry name" value="CELL FATE DETERMINING PROTEIN MAB21-RELATED"/>
    <property type="match status" value="1"/>
</dbReference>
<name>A0AAE0VYR3_9BIVA</name>
<dbReference type="EMBL" id="JAEAOA010001253">
    <property type="protein sequence ID" value="KAK3594884.1"/>
    <property type="molecule type" value="Genomic_DNA"/>
</dbReference>
<dbReference type="Pfam" id="PF20266">
    <property type="entry name" value="Mab-21_C"/>
    <property type="match status" value="1"/>
</dbReference>
<organism evidence="2 3">
    <name type="scientific">Potamilus streckersoni</name>
    <dbReference type="NCBI Taxonomy" id="2493646"/>
    <lineage>
        <taxon>Eukaryota</taxon>
        <taxon>Metazoa</taxon>
        <taxon>Spiralia</taxon>
        <taxon>Lophotrochozoa</taxon>
        <taxon>Mollusca</taxon>
        <taxon>Bivalvia</taxon>
        <taxon>Autobranchia</taxon>
        <taxon>Heteroconchia</taxon>
        <taxon>Palaeoheterodonta</taxon>
        <taxon>Unionida</taxon>
        <taxon>Unionoidea</taxon>
        <taxon>Unionidae</taxon>
        <taxon>Ambleminae</taxon>
        <taxon>Lampsilini</taxon>
        <taxon>Potamilus</taxon>
    </lineage>
</organism>
<accession>A0AAE0VYR3</accession>
<dbReference type="AlphaFoldDB" id="A0AAE0VYR3"/>
<reference evidence="2" key="2">
    <citation type="journal article" date="2021" name="Genome Biol. Evol.">
        <title>Developing a high-quality reference genome for a parasitic bivalve with doubly uniparental inheritance (Bivalvia: Unionida).</title>
        <authorList>
            <person name="Smith C.H."/>
        </authorList>
    </citation>
    <scope>NUCLEOTIDE SEQUENCE</scope>
    <source>
        <strain evidence="2">CHS0354</strain>
        <tissue evidence="2">Mantle</tissue>
    </source>
</reference>
<dbReference type="InterPro" id="IPR046906">
    <property type="entry name" value="Mab-21_HhH/H2TH-like"/>
</dbReference>
<protein>
    <recommendedName>
        <fullName evidence="1">Mab-21-like HhH/H2TH-like domain-containing protein</fullName>
    </recommendedName>
</protein>
<sequence>MIFTGHQPYLLRLANNMEIPDYYKDVSLRLMRVLDTAGLREDLRWKRINMFLQCEELMDMMWFAKSKSSSHVFGSQAEATTTMMLKSDIDVINCRKDITVLQDLQYWRHGSETLFMIIDDTTPPGYVKLQAVKRNQPIPVCNVQNSSLMLDRHGRSVLYNNISSFKLETADEYHGPANTKNFPLNHSMDEVIALRGLFWPYTASEWITRHREHNWPTRETVSIIQQSRVIFVPVGHKESDYKHLEFRISLSYGEKVLVLQFNHTQYKCYVLLKMINKYFIKPKFGENAVTSYHWKTCMFWMIEATPAELWQPQNILLCIDMCLRKLCTWVEVGYYPNYFIPSENMFLRIVHGRIQRTLANSLRHLFNQKGRYLTEIPYDGLGEKLIRTSQSHITQTDEENEYIACTLKYTVSNVTTYMWMTWFSLLYDGIAENPYMLQEPFPSHGVRQEIYTILMRLCCSSLGSHLASKCMEQEIIGQEGLDLAHEFLQFGLFSDVASGKLKLATFYLLQNNVMLAEYILQNIEKNYTFLVSNVQTEDTKVPVMLSIINGNLSTTELIRYFSAFPVPYLPSEIHCTPKALIPEMFRSTGSNKVSLDPFLDYWQSWAVVDPKLYLHFLEYQCYHRQNKIPQKIAALDKMIWVIRHERLKYIDTALNLLAYCLRKDGFMVQSYLALSTSLKLKNHHNAAKWQIAYMLSAAFRVVS</sequence>
<gene>
    <name evidence="2" type="ORF">CHS0354_020546</name>
</gene>
<dbReference type="SMART" id="SM01265">
    <property type="entry name" value="Mab-21"/>
    <property type="match status" value="1"/>
</dbReference>
<dbReference type="PANTHER" id="PTHR10656:SF69">
    <property type="entry name" value="MAB-21-LIKE HHH_H2TH-LIKE DOMAIN-CONTAINING PROTEIN"/>
    <property type="match status" value="1"/>
</dbReference>